<dbReference type="OrthoDB" id="3202351at2"/>
<feature type="coiled-coil region" evidence="1">
    <location>
        <begin position="1198"/>
        <end position="1225"/>
    </location>
</feature>
<evidence type="ECO:0000256" key="2">
    <source>
        <dbReference type="SAM" id="MobiDB-lite"/>
    </source>
</evidence>
<feature type="compositionally biased region" description="Low complexity" evidence="2">
    <location>
        <begin position="1074"/>
        <end position="1094"/>
    </location>
</feature>
<keyword evidence="1" id="KW-0175">Coiled coil</keyword>
<organism evidence="3 4">
    <name type="scientific">Mangrovactinospora gilvigrisea</name>
    <dbReference type="NCBI Taxonomy" id="1428644"/>
    <lineage>
        <taxon>Bacteria</taxon>
        <taxon>Bacillati</taxon>
        <taxon>Actinomycetota</taxon>
        <taxon>Actinomycetes</taxon>
        <taxon>Kitasatosporales</taxon>
        <taxon>Streptomycetaceae</taxon>
        <taxon>Mangrovactinospora</taxon>
    </lineage>
</organism>
<protein>
    <submittedName>
        <fullName evidence="3">Uncharacterized protein</fullName>
    </submittedName>
</protein>
<dbReference type="RefSeq" id="WP_071655479.1">
    <property type="nucleotide sequence ID" value="NZ_MLCF01000019.1"/>
</dbReference>
<evidence type="ECO:0000256" key="1">
    <source>
        <dbReference type="SAM" id="Coils"/>
    </source>
</evidence>
<feature type="compositionally biased region" description="Basic and acidic residues" evidence="2">
    <location>
        <begin position="1029"/>
        <end position="1041"/>
    </location>
</feature>
<comment type="caution">
    <text evidence="3">The sequence shown here is derived from an EMBL/GenBank/DDBJ whole genome shotgun (WGS) entry which is preliminary data.</text>
</comment>
<dbReference type="EMBL" id="MLCF01000019">
    <property type="protein sequence ID" value="OIV38531.1"/>
    <property type="molecule type" value="Genomic_DNA"/>
</dbReference>
<feature type="coiled-coil region" evidence="1">
    <location>
        <begin position="750"/>
        <end position="777"/>
    </location>
</feature>
<feature type="region of interest" description="Disordered" evidence="2">
    <location>
        <begin position="1015"/>
        <end position="1041"/>
    </location>
</feature>
<accession>A0A1J7BIN6</accession>
<evidence type="ECO:0000313" key="4">
    <source>
        <dbReference type="Proteomes" id="UP000243342"/>
    </source>
</evidence>
<evidence type="ECO:0000313" key="3">
    <source>
        <dbReference type="EMBL" id="OIV38531.1"/>
    </source>
</evidence>
<proteinExistence type="predicted"/>
<feature type="coiled-coil region" evidence="1">
    <location>
        <begin position="436"/>
        <end position="484"/>
    </location>
</feature>
<feature type="coiled-coil region" evidence="1">
    <location>
        <begin position="876"/>
        <end position="903"/>
    </location>
</feature>
<name>A0A1J7BIN6_9ACTN</name>
<sequence length="1460" mass="160151">MRTSWRLERTYLSGVGYPEARCESLDINFADSSGPIEHSVVCGENGVGKTTMTALRFSLYLPHVRDFIRGDSDRSLAKLVRGDDVCHVVEQATRIVGDETQRIVLGMVAHWSDGVRHLDEPGSLARTYYGWITYGTGPSLVDLPFRTTSGNRTPAPQYLSAVRALLPDTGALPPHPPSSNHEQWLAWQRAADVDLEQVRFQARMNATEGGIDQMMRFHDSDAFVQWFIGATTPPETTTQIGASIDVLRDHAAARPRWQNELRLWTAAAEPLQHLATAHRKGRECREASHAANHRAVDALADADATLGGLAEDAQRAHQECLEHDRRKKAAAARVRNALHHQGRMQTRAAQLRAEAAESTARAARAARDHAARELKAWDLVPTVQQVARIKAREAGLATQLAAAETEVVHLQAHEEQHRHALARILTARRDTAVQHHSQAQRACRRAQRDVERAQQGLHEAVGGRATAAEQLRQHTARIQQTDQELSDAAACGLLPVGIDPATAEAAWAAKSSSALAHRRHADALLSANAEQAESARTAIDVARQQAVDARTQADGLQQRLTQTDDWIEALRHDPHLHAVTDAIPTDLWKARAELSTMLSETADQADNDAAAARADAAAARRTLTAVGGDGLVPSAHIVETLVEHCLAADVTAWTGWRWLADTMRAETAAAFAIARPEIASGMVLASADDLDTAVEAVSDVPLDTAVWIGAVSDPDVAATEHTETACDGTHGHVLLPPAGTYDREAAGAMVTNATADLEDAQKRRQAATDRAKHAREALAALARLWHERPSDPRPAWTDQLHAAHQHALQADADHERATTTLNDLAHHRSRLAAEREEAEHTLEEAAEQRRLLTPLIAAAQAAAHARKDQPRLQADLDRADRHIDDLRRRLSLLAEAVKTADAREHQARCDRDDATEAIRSHRLTATREGAVPDEEPATILARLNGVRAALKDAALDPSIHQDLERTREELADLDARLAAHSRIRRVAVRLAESDEARHQVALNAAIERAKDREAQAREAYARAQQIAETAHHDHQRLAAEHPERACPRIEAVPASDQVAAASEAEQHAEHLGRTARQAQETQRTEEQSAAAAQAAERDATQAKDLIAALTAPMRDLADPTRTGRRCPDIVDLQARLTACSERVRTRLQALADSEAAEHAAAGRVRATAHGSLARTVQESADPGVAELLAQLRVDHDLAAAADHLAERLNERAASLRDDLDRHEQNVLNTARILHLQATKALTRVRTYHHQSLLPDGLGEWSKRHFVHIEHGKVPGDDSVAVDRIVRIVHALLAPGNARSDAETLMFAAVRALVDTPFRVKILKPHTDLRLDRVDVSELKNFSNGQRLTAAVLLYAPMTKVRSMGYTSSIGWLWLDNPFGQASADQFVRTMRRVADKMELQLLFTAAPRDPGALSMFDRVITLTRRLRPVTGERVIDLDTGEREIIDLTLIQRDVKKVLGQ</sequence>
<reference evidence="3 4" key="1">
    <citation type="submission" date="2016-10" db="EMBL/GenBank/DDBJ databases">
        <title>Genome sequence of Streptomyces gilvigriseus MUSC 26.</title>
        <authorList>
            <person name="Lee L.-H."/>
            <person name="Ser H.-L."/>
        </authorList>
    </citation>
    <scope>NUCLEOTIDE SEQUENCE [LARGE SCALE GENOMIC DNA]</scope>
    <source>
        <strain evidence="3 4">MUSC 26</strain>
    </source>
</reference>
<gene>
    <name evidence="3" type="ORF">BIV57_05195</name>
</gene>
<keyword evidence="4" id="KW-1185">Reference proteome</keyword>
<dbReference type="Proteomes" id="UP000243342">
    <property type="component" value="Unassembled WGS sequence"/>
</dbReference>
<feature type="region of interest" description="Disordered" evidence="2">
    <location>
        <begin position="1053"/>
        <end position="1098"/>
    </location>
</feature>
<dbReference type="STRING" id="1428644.BIV57_05195"/>